<evidence type="ECO:0000256" key="1">
    <source>
        <dbReference type="SAM" id="MobiDB-lite"/>
    </source>
</evidence>
<reference evidence="2" key="1">
    <citation type="submission" date="2022-07" db="EMBL/GenBank/DDBJ databases">
        <title>Draft genome sequence of Zalerion maritima ATCC 34329, a (micro)plastics degrading marine fungus.</title>
        <authorList>
            <person name="Paco A."/>
            <person name="Goncalves M.F.M."/>
            <person name="Rocha-Santos T.A.P."/>
            <person name="Alves A."/>
        </authorList>
    </citation>
    <scope>NUCLEOTIDE SEQUENCE</scope>
    <source>
        <strain evidence="2">ATCC 34329</strain>
    </source>
</reference>
<evidence type="ECO:0000313" key="3">
    <source>
        <dbReference type="Proteomes" id="UP001201980"/>
    </source>
</evidence>
<feature type="region of interest" description="Disordered" evidence="1">
    <location>
        <begin position="140"/>
        <end position="232"/>
    </location>
</feature>
<feature type="region of interest" description="Disordered" evidence="1">
    <location>
        <begin position="1"/>
        <end position="54"/>
    </location>
</feature>
<gene>
    <name evidence="2" type="ORF">MKZ38_006583</name>
</gene>
<organism evidence="2 3">
    <name type="scientific">Zalerion maritima</name>
    <dbReference type="NCBI Taxonomy" id="339359"/>
    <lineage>
        <taxon>Eukaryota</taxon>
        <taxon>Fungi</taxon>
        <taxon>Dikarya</taxon>
        <taxon>Ascomycota</taxon>
        <taxon>Pezizomycotina</taxon>
        <taxon>Sordariomycetes</taxon>
        <taxon>Lulworthiomycetidae</taxon>
        <taxon>Lulworthiales</taxon>
        <taxon>Lulworthiaceae</taxon>
        <taxon>Zalerion</taxon>
    </lineage>
</organism>
<comment type="caution">
    <text evidence="2">The sequence shown here is derived from an EMBL/GenBank/DDBJ whole genome shotgun (WGS) entry which is preliminary data.</text>
</comment>
<dbReference type="AlphaFoldDB" id="A0AAD5WPL5"/>
<accession>A0AAD5WPL5</accession>
<evidence type="ECO:0000313" key="2">
    <source>
        <dbReference type="EMBL" id="KAJ2895438.1"/>
    </source>
</evidence>
<proteinExistence type="predicted"/>
<dbReference type="EMBL" id="JAKWBI020000401">
    <property type="protein sequence ID" value="KAJ2895438.1"/>
    <property type="molecule type" value="Genomic_DNA"/>
</dbReference>
<sequence length="232" mass="25104">MSFEMPAGPKPFNDENLVNPWEPPPYEDDDSEEGGVNVDVDGSEGGKFDSWRLSNFGGDSESEALDGVAMIGDDEGFLVTAPENMGKRGITERSHFASSSSTSTNSKSYLVVSKQRVDTRAVEQYGLIWKDGHEAGEILLDPHTEPFHNRTNSACSTSIQAESDTEGGGSDGTCTKPDLEPEARSQYQDAAPEPEEEKVETPRSPSAIRSVASMLRNALTPFGSGDNHQENE</sequence>
<protein>
    <submittedName>
        <fullName evidence="2">Uncharacterized protein</fullName>
    </submittedName>
</protein>
<keyword evidence="3" id="KW-1185">Reference proteome</keyword>
<dbReference type="Proteomes" id="UP001201980">
    <property type="component" value="Unassembled WGS sequence"/>
</dbReference>
<feature type="compositionally biased region" description="Polar residues" evidence="1">
    <location>
        <begin position="149"/>
        <end position="162"/>
    </location>
</feature>
<name>A0AAD5WPL5_9PEZI</name>